<sequence>MNRLKKTLSDLKAAQKKALVTYFVNGDPRPSVSLKAMHALVEGGADIIEVGVPFSDPMAEGPVIQRGHERALEHNVSLKGTLALVKEFRETNSDTPVVLMGYANPVERMGYESFAAQAKAAGVDGLLTVDLPPEEAVELNKELVANGLESIFLLAPTTTEERMKKVVGLAGGFLYYVSLKGVTGAGHLDVNAVKERVEKISSLTDLPVLVGFGIKDPESAKSIGANADGVVVGSVLVDAMGNAASESDEVICEKIINIVAPIRAGLDSLA</sequence>
<evidence type="ECO:0000313" key="11">
    <source>
        <dbReference type="EMBL" id="MDO6421106.1"/>
    </source>
</evidence>
<dbReference type="EC" id="4.2.1.20" evidence="9"/>
<evidence type="ECO:0000256" key="1">
    <source>
        <dbReference type="ARBA" id="ARBA00003365"/>
    </source>
</evidence>
<dbReference type="PANTHER" id="PTHR43406">
    <property type="entry name" value="TRYPTOPHAN SYNTHASE, ALPHA CHAIN"/>
    <property type="match status" value="1"/>
</dbReference>
<evidence type="ECO:0000256" key="3">
    <source>
        <dbReference type="ARBA" id="ARBA00011270"/>
    </source>
</evidence>
<dbReference type="GO" id="GO:0005829">
    <property type="term" value="C:cytosol"/>
    <property type="evidence" value="ECO:0007669"/>
    <property type="project" value="TreeGrafter"/>
</dbReference>
<comment type="pathway">
    <text evidence="2 9">Amino-acid biosynthesis; L-tryptophan biosynthesis; L-tryptophan from chorismate: step 5/5.</text>
</comment>
<evidence type="ECO:0000256" key="4">
    <source>
        <dbReference type="ARBA" id="ARBA00022605"/>
    </source>
</evidence>
<evidence type="ECO:0000256" key="9">
    <source>
        <dbReference type="HAMAP-Rule" id="MF_00131"/>
    </source>
</evidence>
<dbReference type="InterPro" id="IPR002028">
    <property type="entry name" value="Trp_synthase_suA"/>
</dbReference>
<dbReference type="PANTHER" id="PTHR43406:SF1">
    <property type="entry name" value="TRYPTOPHAN SYNTHASE ALPHA CHAIN, CHLOROPLASTIC"/>
    <property type="match status" value="1"/>
</dbReference>
<keyword evidence="4 9" id="KW-0028">Amino-acid biosynthesis</keyword>
<dbReference type="Proteomes" id="UP001169760">
    <property type="component" value="Unassembled WGS sequence"/>
</dbReference>
<dbReference type="PROSITE" id="PS50007">
    <property type="entry name" value="PIPLC_X_DOMAIN"/>
    <property type="match status" value="1"/>
</dbReference>
<feature type="active site" description="Proton acceptor" evidence="9">
    <location>
        <position position="49"/>
    </location>
</feature>
<keyword evidence="7 9" id="KW-0456">Lyase</keyword>
<organism evidence="11 12">
    <name type="scientific">Saccharophagus degradans</name>
    <dbReference type="NCBI Taxonomy" id="86304"/>
    <lineage>
        <taxon>Bacteria</taxon>
        <taxon>Pseudomonadati</taxon>
        <taxon>Pseudomonadota</taxon>
        <taxon>Gammaproteobacteria</taxon>
        <taxon>Cellvibrionales</taxon>
        <taxon>Cellvibrionaceae</taxon>
        <taxon>Saccharophagus</taxon>
    </lineage>
</organism>
<dbReference type="AlphaFoldDB" id="A0AAW7X380"/>
<comment type="subunit">
    <text evidence="3 9">Tetramer of two alpha and two beta chains.</text>
</comment>
<comment type="catalytic activity">
    <reaction evidence="8 9">
        <text>(1S,2R)-1-C-(indol-3-yl)glycerol 3-phosphate + L-serine = D-glyceraldehyde 3-phosphate + L-tryptophan + H2O</text>
        <dbReference type="Rhea" id="RHEA:10532"/>
        <dbReference type="ChEBI" id="CHEBI:15377"/>
        <dbReference type="ChEBI" id="CHEBI:33384"/>
        <dbReference type="ChEBI" id="CHEBI:57912"/>
        <dbReference type="ChEBI" id="CHEBI:58866"/>
        <dbReference type="ChEBI" id="CHEBI:59776"/>
        <dbReference type="EC" id="4.2.1.20"/>
    </reaction>
</comment>
<evidence type="ECO:0000256" key="2">
    <source>
        <dbReference type="ARBA" id="ARBA00004733"/>
    </source>
</evidence>
<keyword evidence="5 9" id="KW-0822">Tryptophan biosynthesis</keyword>
<dbReference type="InterPro" id="IPR018204">
    <property type="entry name" value="Trp_synthase_alpha_AS"/>
</dbReference>
<keyword evidence="6 9" id="KW-0057">Aromatic amino acid biosynthesis</keyword>
<comment type="function">
    <text evidence="1 9">The alpha subunit is responsible for the aldol cleavage of indoleglycerol phosphate to indole and glyceraldehyde 3-phosphate.</text>
</comment>
<accession>A0AAW7X380</accession>
<evidence type="ECO:0000256" key="5">
    <source>
        <dbReference type="ARBA" id="ARBA00022822"/>
    </source>
</evidence>
<gene>
    <name evidence="9 11" type="primary">trpA</name>
    <name evidence="11" type="ORF">Q4521_01325</name>
</gene>
<dbReference type="HAMAP" id="MF_00131">
    <property type="entry name" value="Trp_synth_alpha"/>
    <property type="match status" value="1"/>
</dbReference>
<evidence type="ECO:0000256" key="8">
    <source>
        <dbReference type="ARBA" id="ARBA00049047"/>
    </source>
</evidence>
<dbReference type="SUPFAM" id="SSF51366">
    <property type="entry name" value="Ribulose-phoshate binding barrel"/>
    <property type="match status" value="1"/>
</dbReference>
<dbReference type="FunFam" id="3.20.20.70:FF:000037">
    <property type="entry name" value="Tryptophan synthase alpha chain"/>
    <property type="match status" value="1"/>
</dbReference>
<dbReference type="EMBL" id="JAUOPB010000001">
    <property type="protein sequence ID" value="MDO6421106.1"/>
    <property type="molecule type" value="Genomic_DNA"/>
</dbReference>
<feature type="active site" description="Proton acceptor" evidence="9">
    <location>
        <position position="60"/>
    </location>
</feature>
<dbReference type="CDD" id="cd04724">
    <property type="entry name" value="Tryptophan_synthase_alpha"/>
    <property type="match status" value="1"/>
</dbReference>
<dbReference type="GO" id="GO:0004834">
    <property type="term" value="F:tryptophan synthase activity"/>
    <property type="evidence" value="ECO:0007669"/>
    <property type="project" value="UniProtKB-UniRule"/>
</dbReference>
<dbReference type="RefSeq" id="WP_303490326.1">
    <property type="nucleotide sequence ID" value="NZ_JAUOPB010000001.1"/>
</dbReference>
<protein>
    <recommendedName>
        <fullName evidence="9">Tryptophan synthase alpha chain</fullName>
        <ecNumber evidence="9">4.2.1.20</ecNumber>
    </recommendedName>
</protein>
<dbReference type="InterPro" id="IPR013785">
    <property type="entry name" value="Aldolase_TIM"/>
</dbReference>
<dbReference type="InterPro" id="IPR011060">
    <property type="entry name" value="RibuloseP-bd_barrel"/>
</dbReference>
<evidence type="ECO:0000256" key="10">
    <source>
        <dbReference type="RuleBase" id="RU003662"/>
    </source>
</evidence>
<dbReference type="Gene3D" id="3.20.20.70">
    <property type="entry name" value="Aldolase class I"/>
    <property type="match status" value="1"/>
</dbReference>
<evidence type="ECO:0000256" key="7">
    <source>
        <dbReference type="ARBA" id="ARBA00023239"/>
    </source>
</evidence>
<comment type="caution">
    <text evidence="11">The sequence shown here is derived from an EMBL/GenBank/DDBJ whole genome shotgun (WGS) entry which is preliminary data.</text>
</comment>
<evidence type="ECO:0000256" key="6">
    <source>
        <dbReference type="ARBA" id="ARBA00023141"/>
    </source>
</evidence>
<comment type="similarity">
    <text evidence="9 10">Belongs to the TrpA family.</text>
</comment>
<proteinExistence type="inferred from homology"/>
<evidence type="ECO:0000313" key="12">
    <source>
        <dbReference type="Proteomes" id="UP001169760"/>
    </source>
</evidence>
<name>A0AAW7X380_9GAMM</name>
<dbReference type="NCBIfam" id="TIGR00262">
    <property type="entry name" value="trpA"/>
    <property type="match status" value="1"/>
</dbReference>
<dbReference type="Pfam" id="PF00290">
    <property type="entry name" value="Trp_syntA"/>
    <property type="match status" value="1"/>
</dbReference>
<reference evidence="11" key="1">
    <citation type="submission" date="2023-07" db="EMBL/GenBank/DDBJ databases">
        <title>Genome content predicts the carbon catabolic preferences of heterotrophic bacteria.</title>
        <authorList>
            <person name="Gralka M."/>
        </authorList>
    </citation>
    <scope>NUCLEOTIDE SEQUENCE</scope>
    <source>
        <strain evidence="11">I3M17_2</strain>
    </source>
</reference>
<dbReference type="PROSITE" id="PS00167">
    <property type="entry name" value="TRP_SYNTHASE_ALPHA"/>
    <property type="match status" value="1"/>
</dbReference>